<dbReference type="AlphaFoldDB" id="A0A238VCI0"/>
<feature type="transmembrane region" description="Helical" evidence="1">
    <location>
        <begin position="101"/>
        <end position="118"/>
    </location>
</feature>
<dbReference type="EMBL" id="FZNX01000001">
    <property type="protein sequence ID" value="SNR31393.1"/>
    <property type="molecule type" value="Genomic_DNA"/>
</dbReference>
<reference evidence="5" key="1">
    <citation type="submission" date="2017-06" db="EMBL/GenBank/DDBJ databases">
        <authorList>
            <person name="Varghese N."/>
            <person name="Submissions S."/>
        </authorList>
    </citation>
    <scope>NUCLEOTIDE SEQUENCE [LARGE SCALE GENOMIC DNA]</scope>
    <source>
        <strain evidence="5">DSM 27993</strain>
    </source>
</reference>
<feature type="domain" description="Protein-glutamine gamma-glutamyltransferase-like C-terminal" evidence="3">
    <location>
        <begin position="170"/>
        <end position="232"/>
    </location>
</feature>
<evidence type="ECO:0000256" key="1">
    <source>
        <dbReference type="SAM" id="Phobius"/>
    </source>
</evidence>
<dbReference type="InterPro" id="IPR025403">
    <property type="entry name" value="TgpA-like_C"/>
</dbReference>
<organism evidence="4 5">
    <name type="scientific">Lutibacter flavus</name>
    <dbReference type="NCBI Taxonomy" id="691689"/>
    <lineage>
        <taxon>Bacteria</taxon>
        <taxon>Pseudomonadati</taxon>
        <taxon>Bacteroidota</taxon>
        <taxon>Flavobacteriia</taxon>
        <taxon>Flavobacteriales</taxon>
        <taxon>Flavobacteriaceae</taxon>
        <taxon>Lutibacter</taxon>
    </lineage>
</organism>
<evidence type="ECO:0000313" key="4">
    <source>
        <dbReference type="EMBL" id="SNR31393.1"/>
    </source>
</evidence>
<evidence type="ECO:0000259" key="3">
    <source>
        <dbReference type="Pfam" id="PF13559"/>
    </source>
</evidence>
<feature type="signal peptide" evidence="2">
    <location>
        <begin position="1"/>
        <end position="19"/>
    </location>
</feature>
<proteinExistence type="predicted"/>
<keyword evidence="1" id="KW-0812">Transmembrane</keyword>
<gene>
    <name evidence="4" type="ORF">SAMN04488111_0192</name>
</gene>
<keyword evidence="2" id="KW-0732">Signal</keyword>
<name>A0A238VCI0_9FLAO</name>
<keyword evidence="5" id="KW-1185">Reference proteome</keyword>
<dbReference type="Proteomes" id="UP000198412">
    <property type="component" value="Unassembled WGS sequence"/>
</dbReference>
<protein>
    <recommendedName>
        <fullName evidence="3">Protein-glutamine gamma-glutamyltransferase-like C-terminal domain-containing protein</fullName>
    </recommendedName>
</protein>
<dbReference type="OrthoDB" id="5491447at2"/>
<sequence>MNKAILFFLFFIISFGAFSQKDSTTVKSDKSIIVPKKFDKNNLDKYKSDKDFIYTVDKVKKDPTFLERLFNWLGRQFLRFLEWIFGVKYAKGIFGTILKTLPYLIVGILVFLLIKIFLKVKLNAIVSNGSNKAIVSITDEEALIKNKDLLKLIEQAIAQKNYRLAVRYYYLNILKQLESKELIVWEQQKTNEDYIKEISKENIKTSFENLTRLYEFVWYGNFEINEIEFARVEGDFEQTNKLINNK</sequence>
<evidence type="ECO:0000313" key="5">
    <source>
        <dbReference type="Proteomes" id="UP000198412"/>
    </source>
</evidence>
<keyword evidence="1" id="KW-1133">Transmembrane helix</keyword>
<accession>A0A238VCI0</accession>
<dbReference type="RefSeq" id="WP_089376566.1">
    <property type="nucleotide sequence ID" value="NZ_FZNX01000001.1"/>
</dbReference>
<evidence type="ECO:0000256" key="2">
    <source>
        <dbReference type="SAM" id="SignalP"/>
    </source>
</evidence>
<feature type="chain" id="PRO_5012240926" description="Protein-glutamine gamma-glutamyltransferase-like C-terminal domain-containing protein" evidence="2">
    <location>
        <begin position="20"/>
        <end position="246"/>
    </location>
</feature>
<keyword evidence="1" id="KW-0472">Membrane</keyword>
<dbReference type="Pfam" id="PF13559">
    <property type="entry name" value="DUF4129"/>
    <property type="match status" value="1"/>
</dbReference>